<gene>
    <name evidence="2" type="ORF">N7498_009855</name>
</gene>
<dbReference type="GeneID" id="83184212"/>
<dbReference type="EMBL" id="JAPQKR010000016">
    <property type="protein sequence ID" value="KAJ5190870.1"/>
    <property type="molecule type" value="Genomic_DNA"/>
</dbReference>
<dbReference type="Gene3D" id="3.40.50.720">
    <property type="entry name" value="NAD(P)-binding Rossmann-like Domain"/>
    <property type="match status" value="1"/>
</dbReference>
<organism evidence="2 3">
    <name type="scientific">Penicillium cinerascens</name>
    <dbReference type="NCBI Taxonomy" id="70096"/>
    <lineage>
        <taxon>Eukaryota</taxon>
        <taxon>Fungi</taxon>
        <taxon>Dikarya</taxon>
        <taxon>Ascomycota</taxon>
        <taxon>Pezizomycotina</taxon>
        <taxon>Eurotiomycetes</taxon>
        <taxon>Eurotiomycetidae</taxon>
        <taxon>Eurotiales</taxon>
        <taxon>Aspergillaceae</taxon>
        <taxon>Penicillium</taxon>
    </lineage>
</organism>
<dbReference type="RefSeq" id="XP_058303810.1">
    <property type="nucleotide sequence ID" value="XM_058456911.1"/>
</dbReference>
<keyword evidence="1" id="KW-0521">NADP</keyword>
<evidence type="ECO:0000313" key="3">
    <source>
        <dbReference type="Proteomes" id="UP001150904"/>
    </source>
</evidence>
<accession>A0A9W9M6B0</accession>
<sequence length="226" mass="24385">MPHQVTLVIGASRGIGREFVSQLSRDPTHRVIAGVRKPVDFDSSNVVPILLDQSDPESVTRAGTQVSEIDTLIINAAIGADEYLLSTDDERLREYYDTNVIGPLRVVRAFLPALKARNTRQIVFISSESGSLSQQINAKGGFRGPYAVSKAAGNMIVVQLHNELHDQGFTVAAIHPGWVATDMGNATGPGGMPIPESVKGQLDVIVKLEHNASATFFAWDGSIVPW</sequence>
<dbReference type="InterPro" id="IPR020904">
    <property type="entry name" value="Sc_DH/Rdtase_CS"/>
</dbReference>
<reference evidence="2" key="1">
    <citation type="submission" date="2022-12" db="EMBL/GenBank/DDBJ databases">
        <authorList>
            <person name="Petersen C."/>
        </authorList>
    </citation>
    <scope>NUCLEOTIDE SEQUENCE</scope>
    <source>
        <strain evidence="2">IBT 15544</strain>
    </source>
</reference>
<dbReference type="SUPFAM" id="SSF51735">
    <property type="entry name" value="NAD(P)-binding Rossmann-fold domains"/>
    <property type="match status" value="1"/>
</dbReference>
<dbReference type="PRINTS" id="PR00081">
    <property type="entry name" value="GDHRDH"/>
</dbReference>
<dbReference type="InterPro" id="IPR052184">
    <property type="entry name" value="SDR_enzymes"/>
</dbReference>
<proteinExistence type="predicted"/>
<evidence type="ECO:0000313" key="2">
    <source>
        <dbReference type="EMBL" id="KAJ5190870.1"/>
    </source>
</evidence>
<dbReference type="Pfam" id="PF00106">
    <property type="entry name" value="adh_short"/>
    <property type="match status" value="1"/>
</dbReference>
<comment type="caution">
    <text evidence="2">The sequence shown here is derived from an EMBL/GenBank/DDBJ whole genome shotgun (WGS) entry which is preliminary data.</text>
</comment>
<dbReference type="PANTHER" id="PTHR45458">
    <property type="entry name" value="SHORT-CHAIN DEHYDROGENASE/REDUCTASE SDR"/>
    <property type="match status" value="1"/>
</dbReference>
<name>A0A9W9M6B0_9EURO</name>
<protein>
    <submittedName>
        <fullName evidence="2">Uncharacterized protein</fullName>
    </submittedName>
</protein>
<dbReference type="AlphaFoldDB" id="A0A9W9M6B0"/>
<dbReference type="CDD" id="cd05325">
    <property type="entry name" value="carb_red_sniffer_like_SDR_c"/>
    <property type="match status" value="1"/>
</dbReference>
<keyword evidence="3" id="KW-1185">Reference proteome</keyword>
<evidence type="ECO:0000256" key="1">
    <source>
        <dbReference type="ARBA" id="ARBA00022857"/>
    </source>
</evidence>
<dbReference type="PANTHER" id="PTHR45458:SF1">
    <property type="entry name" value="SHORT CHAIN DEHYDROGENASE"/>
    <property type="match status" value="1"/>
</dbReference>
<dbReference type="GO" id="GO:0016616">
    <property type="term" value="F:oxidoreductase activity, acting on the CH-OH group of donors, NAD or NADP as acceptor"/>
    <property type="evidence" value="ECO:0007669"/>
    <property type="project" value="TreeGrafter"/>
</dbReference>
<dbReference type="InterPro" id="IPR002347">
    <property type="entry name" value="SDR_fam"/>
</dbReference>
<dbReference type="PROSITE" id="PS00061">
    <property type="entry name" value="ADH_SHORT"/>
    <property type="match status" value="1"/>
</dbReference>
<dbReference type="Proteomes" id="UP001150904">
    <property type="component" value="Unassembled WGS sequence"/>
</dbReference>
<dbReference type="OrthoDB" id="9876299at2759"/>
<dbReference type="InterPro" id="IPR036291">
    <property type="entry name" value="NAD(P)-bd_dom_sf"/>
</dbReference>
<reference evidence="2" key="2">
    <citation type="journal article" date="2023" name="IMA Fungus">
        <title>Comparative genomic study of the Penicillium genus elucidates a diverse pangenome and 15 lateral gene transfer events.</title>
        <authorList>
            <person name="Petersen C."/>
            <person name="Sorensen T."/>
            <person name="Nielsen M.R."/>
            <person name="Sondergaard T.E."/>
            <person name="Sorensen J.L."/>
            <person name="Fitzpatrick D.A."/>
            <person name="Frisvad J.C."/>
            <person name="Nielsen K.L."/>
        </authorList>
    </citation>
    <scope>NUCLEOTIDE SEQUENCE</scope>
    <source>
        <strain evidence="2">IBT 15544</strain>
    </source>
</reference>